<proteinExistence type="predicted"/>
<dbReference type="InterPro" id="IPR027359">
    <property type="entry name" value="Volt_channel_dom_sf"/>
</dbReference>
<comment type="caution">
    <text evidence="10">The sequence shown here is derived from an EMBL/GenBank/DDBJ whole genome shotgun (WGS) entry which is preliminary data.</text>
</comment>
<keyword evidence="6 8" id="KW-0472">Membrane</keyword>
<keyword evidence="2" id="KW-0813">Transport</keyword>
<feature type="transmembrane region" description="Helical" evidence="8">
    <location>
        <begin position="201"/>
        <end position="222"/>
    </location>
</feature>
<feature type="transmembrane region" description="Helical" evidence="8">
    <location>
        <begin position="87"/>
        <end position="110"/>
    </location>
</feature>
<keyword evidence="5" id="KW-0406">Ion transport</keyword>
<keyword evidence="11" id="KW-1185">Reference proteome</keyword>
<dbReference type="PANTHER" id="PTHR11537">
    <property type="entry name" value="VOLTAGE-GATED POTASSIUM CHANNEL"/>
    <property type="match status" value="1"/>
</dbReference>
<feature type="transmembrane region" description="Helical" evidence="8">
    <location>
        <begin position="140"/>
        <end position="164"/>
    </location>
</feature>
<evidence type="ECO:0000256" key="7">
    <source>
        <dbReference type="ARBA" id="ARBA00023303"/>
    </source>
</evidence>
<keyword evidence="4 8" id="KW-1133">Transmembrane helix</keyword>
<dbReference type="PANTHER" id="PTHR11537:SF254">
    <property type="entry name" value="POTASSIUM VOLTAGE-GATED CHANNEL PROTEIN SHAB"/>
    <property type="match status" value="1"/>
</dbReference>
<dbReference type="InterPro" id="IPR013099">
    <property type="entry name" value="K_chnl_dom"/>
</dbReference>
<dbReference type="EMBL" id="JAVRIC010000026">
    <property type="protein sequence ID" value="MDT0498752.1"/>
    <property type="molecule type" value="Genomic_DNA"/>
</dbReference>
<dbReference type="InterPro" id="IPR003938">
    <property type="entry name" value="K_chnl_volt-dep_EAG/ELK/ERG"/>
</dbReference>
<organism evidence="10 11">
    <name type="scientific">Banduia mediterranea</name>
    <dbReference type="NCBI Taxonomy" id="3075609"/>
    <lineage>
        <taxon>Bacteria</taxon>
        <taxon>Pseudomonadati</taxon>
        <taxon>Pseudomonadota</taxon>
        <taxon>Gammaproteobacteria</taxon>
        <taxon>Nevskiales</taxon>
        <taxon>Algiphilaceae</taxon>
        <taxon>Banduia</taxon>
    </lineage>
</organism>
<dbReference type="SUPFAM" id="SSF81324">
    <property type="entry name" value="Voltage-gated potassium channels"/>
    <property type="match status" value="1"/>
</dbReference>
<evidence type="ECO:0000256" key="1">
    <source>
        <dbReference type="ARBA" id="ARBA00004141"/>
    </source>
</evidence>
<evidence type="ECO:0000256" key="2">
    <source>
        <dbReference type="ARBA" id="ARBA00022448"/>
    </source>
</evidence>
<keyword evidence="7" id="KW-0407">Ion channel</keyword>
<evidence type="ECO:0000256" key="5">
    <source>
        <dbReference type="ARBA" id="ARBA00023065"/>
    </source>
</evidence>
<dbReference type="Pfam" id="PF07885">
    <property type="entry name" value="Ion_trans_2"/>
    <property type="match status" value="1"/>
</dbReference>
<dbReference type="PRINTS" id="PR01463">
    <property type="entry name" value="EAGCHANLFMLY"/>
</dbReference>
<dbReference type="Gene3D" id="1.20.120.350">
    <property type="entry name" value="Voltage-gated potassium channels. Chain C"/>
    <property type="match status" value="1"/>
</dbReference>
<name>A0ABU2WLL6_9GAMM</name>
<feature type="domain" description="Potassium channel" evidence="9">
    <location>
        <begin position="148"/>
        <end position="222"/>
    </location>
</feature>
<evidence type="ECO:0000259" key="9">
    <source>
        <dbReference type="Pfam" id="PF07885"/>
    </source>
</evidence>
<sequence>MPNTGNTVRDRVRYWVDPYVGVQATPPACTMLALDVAMIGFFMLTTFLPRSPWLTYADYALGGLLAVEWGLRLWVARDRLAFFSRPLVLVDLVVVLSLLAPSLTENFAFLRVLRAMRLLRSYHVLTVLRTQSRFFRRHELVIFSATHLLVFVFVVSAAVYALQARVNDQINNYVDALYFTVTTLTTTGFGDIVMVGPAGRLLSVVIMIVGVSLFLRLIQAIFRPPHVSHECPDCGLTRHDMDAVHCKHCGLLLHIRTQGANE</sequence>
<dbReference type="RefSeq" id="WP_311366164.1">
    <property type="nucleotide sequence ID" value="NZ_JAVRIC010000026.1"/>
</dbReference>
<dbReference type="Gene3D" id="1.10.287.70">
    <property type="match status" value="1"/>
</dbReference>
<evidence type="ECO:0000256" key="4">
    <source>
        <dbReference type="ARBA" id="ARBA00022989"/>
    </source>
</evidence>
<evidence type="ECO:0000256" key="6">
    <source>
        <dbReference type="ARBA" id="ARBA00023136"/>
    </source>
</evidence>
<dbReference type="Proteomes" id="UP001254608">
    <property type="component" value="Unassembled WGS sequence"/>
</dbReference>
<reference evidence="10 11" key="1">
    <citation type="submission" date="2023-09" db="EMBL/GenBank/DDBJ databases">
        <authorList>
            <person name="Rey-Velasco X."/>
        </authorList>
    </citation>
    <scope>NUCLEOTIDE SEQUENCE [LARGE SCALE GENOMIC DNA]</scope>
    <source>
        <strain evidence="10 11">W345</strain>
    </source>
</reference>
<protein>
    <submittedName>
        <fullName evidence="10">Ion channel</fullName>
    </submittedName>
</protein>
<evidence type="ECO:0000256" key="3">
    <source>
        <dbReference type="ARBA" id="ARBA00022692"/>
    </source>
</evidence>
<accession>A0ABU2WLL6</accession>
<dbReference type="InterPro" id="IPR028325">
    <property type="entry name" value="VG_K_chnl"/>
</dbReference>
<evidence type="ECO:0000313" key="11">
    <source>
        <dbReference type="Proteomes" id="UP001254608"/>
    </source>
</evidence>
<gene>
    <name evidence="10" type="ORF">RM530_15490</name>
</gene>
<feature type="transmembrane region" description="Helical" evidence="8">
    <location>
        <begin position="20"/>
        <end position="44"/>
    </location>
</feature>
<evidence type="ECO:0000256" key="8">
    <source>
        <dbReference type="SAM" id="Phobius"/>
    </source>
</evidence>
<keyword evidence="3 8" id="KW-0812">Transmembrane</keyword>
<evidence type="ECO:0000313" key="10">
    <source>
        <dbReference type="EMBL" id="MDT0498752.1"/>
    </source>
</evidence>
<comment type="subcellular location">
    <subcellularLocation>
        <location evidence="1">Membrane</location>
        <topology evidence="1">Multi-pass membrane protein</topology>
    </subcellularLocation>
</comment>